<dbReference type="InterPro" id="IPR050259">
    <property type="entry name" value="SDR"/>
</dbReference>
<comment type="caution">
    <text evidence="2">The sequence shown here is derived from an EMBL/GenBank/DDBJ whole genome shotgun (WGS) entry which is preliminary data.</text>
</comment>
<dbReference type="OrthoDB" id="9779623at2"/>
<dbReference type="RefSeq" id="WP_121216869.1">
    <property type="nucleotide sequence ID" value="NZ_RBIG01000001.1"/>
</dbReference>
<comment type="similarity">
    <text evidence="1">Belongs to the short-chain dehydrogenases/reductases (SDR) family.</text>
</comment>
<evidence type="ECO:0000313" key="3">
    <source>
        <dbReference type="Proteomes" id="UP000277424"/>
    </source>
</evidence>
<dbReference type="PANTHER" id="PTHR42879:SF2">
    <property type="entry name" value="3-OXOACYL-[ACYL-CARRIER-PROTEIN] REDUCTASE FABG"/>
    <property type="match status" value="1"/>
</dbReference>
<dbReference type="Proteomes" id="UP000277424">
    <property type="component" value="Unassembled WGS sequence"/>
</dbReference>
<reference evidence="2 3" key="1">
    <citation type="submission" date="2018-10" db="EMBL/GenBank/DDBJ databases">
        <title>Comparative analysis of microorganisms from saline springs in Andes Mountain Range, Colombia.</title>
        <authorList>
            <person name="Rubin E."/>
        </authorList>
    </citation>
    <scope>NUCLEOTIDE SEQUENCE [LARGE SCALE GENOMIC DNA]</scope>
    <source>
        <strain evidence="2 3">USBA 36</strain>
    </source>
</reference>
<dbReference type="AlphaFoldDB" id="A0A420WN39"/>
<organism evidence="2 3">
    <name type="scientific">Oceanibaculum indicum</name>
    <dbReference type="NCBI Taxonomy" id="526216"/>
    <lineage>
        <taxon>Bacteria</taxon>
        <taxon>Pseudomonadati</taxon>
        <taxon>Pseudomonadota</taxon>
        <taxon>Alphaproteobacteria</taxon>
        <taxon>Rhodospirillales</taxon>
        <taxon>Oceanibaculaceae</taxon>
        <taxon>Oceanibaculum</taxon>
    </lineage>
</organism>
<protein>
    <submittedName>
        <fullName evidence="2">NAD(P)-dependent dehydrogenase (Short-subunit alcohol dehydrogenase family)</fullName>
    </submittedName>
</protein>
<dbReference type="EMBL" id="RBIG01000001">
    <property type="protein sequence ID" value="RKQ72444.1"/>
    <property type="molecule type" value="Genomic_DNA"/>
</dbReference>
<dbReference type="FunFam" id="3.40.50.720:FF:000084">
    <property type="entry name" value="Short-chain dehydrogenase reductase"/>
    <property type="match status" value="1"/>
</dbReference>
<dbReference type="PRINTS" id="PR00080">
    <property type="entry name" value="SDRFAMILY"/>
</dbReference>
<dbReference type="PANTHER" id="PTHR42879">
    <property type="entry name" value="3-OXOACYL-(ACYL-CARRIER-PROTEIN) REDUCTASE"/>
    <property type="match status" value="1"/>
</dbReference>
<dbReference type="SUPFAM" id="SSF51735">
    <property type="entry name" value="NAD(P)-binding Rossmann-fold domains"/>
    <property type="match status" value="1"/>
</dbReference>
<sequence>MSKPITLITGASRGIGLALAKDMAARSHHVIGLSRSAPKEGFPGDYMTGDLSDAADTARALAEIAKTYQVDNLVNNAGLITVERLEQASLPAFEQMIAVNMRALLQCSQAVLPAMKAKRRGRIVNIGSRAALGKDGRGIYGATKAAVVGFTRSWALELARDGITVNCVAPGPIETELFRDANPPGSPQAEALIATVPVGRIGQPSEVAAACAYFMSDGAGFVTGQVLNVCGGLTVGQVVM</sequence>
<evidence type="ECO:0000313" key="2">
    <source>
        <dbReference type="EMBL" id="RKQ72444.1"/>
    </source>
</evidence>
<evidence type="ECO:0000256" key="1">
    <source>
        <dbReference type="ARBA" id="ARBA00006484"/>
    </source>
</evidence>
<dbReference type="InterPro" id="IPR002347">
    <property type="entry name" value="SDR_fam"/>
</dbReference>
<dbReference type="CDD" id="cd05233">
    <property type="entry name" value="SDR_c"/>
    <property type="match status" value="1"/>
</dbReference>
<dbReference type="Pfam" id="PF13561">
    <property type="entry name" value="adh_short_C2"/>
    <property type="match status" value="1"/>
</dbReference>
<dbReference type="InterPro" id="IPR036291">
    <property type="entry name" value="NAD(P)-bd_dom_sf"/>
</dbReference>
<accession>A0A420WN39</accession>
<dbReference type="PRINTS" id="PR00081">
    <property type="entry name" value="GDHRDH"/>
</dbReference>
<proteinExistence type="inferred from homology"/>
<gene>
    <name evidence="2" type="ORF">BCL74_0210</name>
</gene>
<dbReference type="Gene3D" id="3.40.50.720">
    <property type="entry name" value="NAD(P)-binding Rossmann-like Domain"/>
    <property type="match status" value="1"/>
</dbReference>
<name>A0A420WN39_9PROT</name>